<keyword evidence="6" id="KW-0739">Sodium transport</keyword>
<proteinExistence type="predicted"/>
<sequence length="108" mass="12365">MESTTTPAPESPYTMEDYKFSWVDYCVFSIMLMFSTAIGIYYGFFEKKKDDIGESDSSDHLRRVSKGLEYLTGGSRDLKPFPVAMSLVARSEDWFYGNITARKKALRS</sequence>
<evidence type="ECO:0000313" key="9">
    <source>
        <dbReference type="Proteomes" id="UP000792457"/>
    </source>
</evidence>
<evidence type="ECO:0000256" key="2">
    <source>
        <dbReference type="ARBA" id="ARBA00022448"/>
    </source>
</evidence>
<keyword evidence="2" id="KW-0813">Transport</keyword>
<reference evidence="8" key="1">
    <citation type="submission" date="2013-04" db="EMBL/GenBank/DDBJ databases">
        <authorList>
            <person name="Qu J."/>
            <person name="Murali S.C."/>
            <person name="Bandaranaike D."/>
            <person name="Bellair M."/>
            <person name="Blankenburg K."/>
            <person name="Chao H."/>
            <person name="Dinh H."/>
            <person name="Doddapaneni H."/>
            <person name="Downs B."/>
            <person name="Dugan-Rocha S."/>
            <person name="Elkadiri S."/>
            <person name="Gnanaolivu R.D."/>
            <person name="Hernandez B."/>
            <person name="Javaid M."/>
            <person name="Jayaseelan J.C."/>
            <person name="Lee S."/>
            <person name="Li M."/>
            <person name="Ming W."/>
            <person name="Munidasa M."/>
            <person name="Muniz J."/>
            <person name="Nguyen L."/>
            <person name="Ongeri F."/>
            <person name="Osuji N."/>
            <person name="Pu L.-L."/>
            <person name="Puazo M."/>
            <person name="Qu C."/>
            <person name="Quiroz J."/>
            <person name="Raj R."/>
            <person name="Weissenberger G."/>
            <person name="Xin Y."/>
            <person name="Zou X."/>
            <person name="Han Y."/>
            <person name="Richards S."/>
            <person name="Worley K."/>
            <person name="Muzny D."/>
            <person name="Gibbs R."/>
        </authorList>
    </citation>
    <scope>NUCLEOTIDE SEQUENCE</scope>
    <source>
        <strain evidence="8">Sampled in the wild</strain>
    </source>
</reference>
<keyword evidence="3" id="KW-1003">Cell membrane</keyword>
<dbReference type="GO" id="GO:0005886">
    <property type="term" value="C:plasma membrane"/>
    <property type="evidence" value="ECO:0007669"/>
    <property type="project" value="UniProtKB-SubCell"/>
</dbReference>
<accession>A0A8K0KDM7</accession>
<dbReference type="GO" id="GO:0015293">
    <property type="term" value="F:symporter activity"/>
    <property type="evidence" value="ECO:0007669"/>
    <property type="project" value="TreeGrafter"/>
</dbReference>
<dbReference type="InterPro" id="IPR051163">
    <property type="entry name" value="Sodium:Solute_Symporter_SSF"/>
</dbReference>
<reference evidence="8" key="2">
    <citation type="submission" date="2017-10" db="EMBL/GenBank/DDBJ databases">
        <title>Ladona fulva Genome sequencing and assembly.</title>
        <authorList>
            <person name="Murali S."/>
            <person name="Richards S."/>
            <person name="Bandaranaike D."/>
            <person name="Bellair M."/>
            <person name="Blankenburg K."/>
            <person name="Chao H."/>
            <person name="Dinh H."/>
            <person name="Doddapaneni H."/>
            <person name="Dugan-Rocha S."/>
            <person name="Elkadiri S."/>
            <person name="Gnanaolivu R."/>
            <person name="Hernandez B."/>
            <person name="Skinner E."/>
            <person name="Javaid M."/>
            <person name="Lee S."/>
            <person name="Li M."/>
            <person name="Ming W."/>
            <person name="Munidasa M."/>
            <person name="Muniz J."/>
            <person name="Nguyen L."/>
            <person name="Hughes D."/>
            <person name="Osuji N."/>
            <person name="Pu L.-L."/>
            <person name="Puazo M."/>
            <person name="Qu C."/>
            <person name="Quiroz J."/>
            <person name="Raj R."/>
            <person name="Weissenberger G."/>
            <person name="Xin Y."/>
            <person name="Zou X."/>
            <person name="Han Y."/>
            <person name="Worley K."/>
            <person name="Muzny D."/>
            <person name="Gibbs R."/>
        </authorList>
    </citation>
    <scope>NUCLEOTIDE SEQUENCE</scope>
    <source>
        <strain evidence="8">Sampled in the wild</strain>
    </source>
</reference>
<name>A0A8K0KDM7_LADFU</name>
<evidence type="ECO:0000256" key="1">
    <source>
        <dbReference type="ARBA" id="ARBA00004651"/>
    </source>
</evidence>
<gene>
    <name evidence="8" type="ORF">J437_LFUL012622</name>
</gene>
<dbReference type="PANTHER" id="PTHR42985">
    <property type="entry name" value="SODIUM-COUPLED MONOCARBOXYLATE TRANSPORTER"/>
    <property type="match status" value="1"/>
</dbReference>
<evidence type="ECO:0000256" key="4">
    <source>
        <dbReference type="ARBA" id="ARBA00023053"/>
    </source>
</evidence>
<keyword evidence="7" id="KW-0472">Membrane</keyword>
<keyword evidence="9" id="KW-1185">Reference proteome</keyword>
<keyword evidence="7" id="KW-1133">Transmembrane helix</keyword>
<evidence type="ECO:0000256" key="7">
    <source>
        <dbReference type="SAM" id="Phobius"/>
    </source>
</evidence>
<evidence type="ECO:0000256" key="6">
    <source>
        <dbReference type="ARBA" id="ARBA00023201"/>
    </source>
</evidence>
<dbReference type="GO" id="GO:0006814">
    <property type="term" value="P:sodium ion transport"/>
    <property type="evidence" value="ECO:0007669"/>
    <property type="project" value="UniProtKB-KW"/>
</dbReference>
<dbReference type="Proteomes" id="UP000792457">
    <property type="component" value="Unassembled WGS sequence"/>
</dbReference>
<dbReference type="AlphaFoldDB" id="A0A8K0KDM7"/>
<dbReference type="EMBL" id="KZ308677">
    <property type="protein sequence ID" value="KAG8232975.1"/>
    <property type="molecule type" value="Genomic_DNA"/>
</dbReference>
<feature type="transmembrane region" description="Helical" evidence="7">
    <location>
        <begin position="20"/>
        <end position="44"/>
    </location>
</feature>
<evidence type="ECO:0000256" key="3">
    <source>
        <dbReference type="ARBA" id="ARBA00022475"/>
    </source>
</evidence>
<evidence type="ECO:0000313" key="8">
    <source>
        <dbReference type="EMBL" id="KAG8232975.1"/>
    </source>
</evidence>
<comment type="caution">
    <text evidence="8">The sequence shown here is derived from an EMBL/GenBank/DDBJ whole genome shotgun (WGS) entry which is preliminary data.</text>
</comment>
<keyword evidence="4" id="KW-0915">Sodium</keyword>
<comment type="subcellular location">
    <subcellularLocation>
        <location evidence="1">Cell membrane</location>
        <topology evidence="1">Multi-pass membrane protein</topology>
    </subcellularLocation>
</comment>
<dbReference type="OrthoDB" id="6718218at2759"/>
<evidence type="ECO:0000256" key="5">
    <source>
        <dbReference type="ARBA" id="ARBA00023065"/>
    </source>
</evidence>
<organism evidence="8 9">
    <name type="scientific">Ladona fulva</name>
    <name type="common">Scarce chaser dragonfly</name>
    <name type="synonym">Libellula fulva</name>
    <dbReference type="NCBI Taxonomy" id="123851"/>
    <lineage>
        <taxon>Eukaryota</taxon>
        <taxon>Metazoa</taxon>
        <taxon>Ecdysozoa</taxon>
        <taxon>Arthropoda</taxon>
        <taxon>Hexapoda</taxon>
        <taxon>Insecta</taxon>
        <taxon>Pterygota</taxon>
        <taxon>Palaeoptera</taxon>
        <taxon>Odonata</taxon>
        <taxon>Epiprocta</taxon>
        <taxon>Anisoptera</taxon>
        <taxon>Libelluloidea</taxon>
        <taxon>Libellulidae</taxon>
        <taxon>Ladona</taxon>
    </lineage>
</organism>
<dbReference type="PANTHER" id="PTHR42985:SF39">
    <property type="entry name" value="GH10366P"/>
    <property type="match status" value="1"/>
</dbReference>
<protein>
    <submittedName>
        <fullName evidence="8">Uncharacterized protein</fullName>
    </submittedName>
</protein>
<keyword evidence="5" id="KW-0406">Ion transport</keyword>
<keyword evidence="7" id="KW-0812">Transmembrane</keyword>